<dbReference type="AlphaFoldDB" id="A0A1R1YK72"/>
<dbReference type="EMBL" id="LSSM01001065">
    <property type="protein sequence ID" value="OMJ27319.1"/>
    <property type="molecule type" value="Genomic_DNA"/>
</dbReference>
<dbReference type="GO" id="GO:0017056">
    <property type="term" value="F:structural constituent of nuclear pore"/>
    <property type="evidence" value="ECO:0007669"/>
    <property type="project" value="UniProtKB-UniRule"/>
</dbReference>
<keyword evidence="1 7" id="KW-0813">Transport</keyword>
<dbReference type="PANTHER" id="PTHR13003:SF2">
    <property type="entry name" value="NUCLEAR PORE COMPLEX PROTEIN NUP107"/>
    <property type="match status" value="1"/>
</dbReference>
<keyword evidence="5 7" id="KW-0906">Nuclear pore complex</keyword>
<evidence type="ECO:0000313" key="9">
    <source>
        <dbReference type="Proteomes" id="UP000187429"/>
    </source>
</evidence>
<keyword evidence="3" id="KW-0653">Protein transport</keyword>
<evidence type="ECO:0000256" key="6">
    <source>
        <dbReference type="ARBA" id="ARBA00023242"/>
    </source>
</evidence>
<dbReference type="Gene3D" id="1.10.3450.20">
    <property type="match status" value="1"/>
</dbReference>
<comment type="subcellular location">
    <subcellularLocation>
        <location evidence="7">Nucleus</location>
        <location evidence="7">Nuclear pore complex</location>
    </subcellularLocation>
    <subcellularLocation>
        <location evidence="7">Nucleus membrane</location>
    </subcellularLocation>
</comment>
<dbReference type="GO" id="GO:0006606">
    <property type="term" value="P:protein import into nucleus"/>
    <property type="evidence" value="ECO:0007669"/>
    <property type="project" value="TreeGrafter"/>
</dbReference>
<proteinExistence type="inferred from homology"/>
<evidence type="ECO:0000256" key="3">
    <source>
        <dbReference type="ARBA" id="ARBA00022927"/>
    </source>
</evidence>
<comment type="subunit">
    <text evidence="7">Part of the nuclear pore complex (NPC).</text>
</comment>
<dbReference type="GO" id="GO:0006406">
    <property type="term" value="P:mRNA export from nucleus"/>
    <property type="evidence" value="ECO:0007669"/>
    <property type="project" value="TreeGrafter"/>
</dbReference>
<keyword evidence="6 7" id="KW-0539">Nucleus</keyword>
<comment type="similarity">
    <text evidence="7">Belongs to the nucleoporin Nup84/Nup107 family.</text>
</comment>
<dbReference type="PANTHER" id="PTHR13003">
    <property type="entry name" value="NUP107-RELATED"/>
    <property type="match status" value="1"/>
</dbReference>
<name>A0A1R1YK72_9FUNG</name>
<accession>A0A1R1YK72</accession>
<dbReference type="InterPro" id="IPR007252">
    <property type="entry name" value="Nup84/Nup107"/>
</dbReference>
<evidence type="ECO:0000256" key="1">
    <source>
        <dbReference type="ARBA" id="ARBA00022448"/>
    </source>
</evidence>
<dbReference type="GO" id="GO:0000973">
    <property type="term" value="P:post-transcriptional tethering of RNA polymerase II gene DNA at nuclear periphery"/>
    <property type="evidence" value="ECO:0007669"/>
    <property type="project" value="TreeGrafter"/>
</dbReference>
<organism evidence="8 9">
    <name type="scientific">Smittium culicis</name>
    <dbReference type="NCBI Taxonomy" id="133412"/>
    <lineage>
        <taxon>Eukaryota</taxon>
        <taxon>Fungi</taxon>
        <taxon>Fungi incertae sedis</taxon>
        <taxon>Zoopagomycota</taxon>
        <taxon>Kickxellomycotina</taxon>
        <taxon>Harpellomycetes</taxon>
        <taxon>Harpellales</taxon>
        <taxon>Legeriomycetaceae</taxon>
        <taxon>Smittium</taxon>
    </lineage>
</organism>
<protein>
    <recommendedName>
        <fullName evidence="7">Nuclear pore complex protein</fullName>
    </recommendedName>
</protein>
<dbReference type="Proteomes" id="UP000187429">
    <property type="component" value="Unassembled WGS sequence"/>
</dbReference>
<evidence type="ECO:0000256" key="2">
    <source>
        <dbReference type="ARBA" id="ARBA00022816"/>
    </source>
</evidence>
<keyword evidence="9" id="KW-1185">Reference proteome</keyword>
<comment type="caution">
    <text evidence="8">The sequence shown here is derived from an EMBL/GenBank/DDBJ whole genome shotgun (WGS) entry which is preliminary data.</text>
</comment>
<evidence type="ECO:0000256" key="7">
    <source>
        <dbReference type="RuleBase" id="RU365072"/>
    </source>
</evidence>
<evidence type="ECO:0000256" key="5">
    <source>
        <dbReference type="ARBA" id="ARBA00023132"/>
    </source>
</evidence>
<evidence type="ECO:0000313" key="8">
    <source>
        <dbReference type="EMBL" id="OMJ27319.1"/>
    </source>
</evidence>
<keyword evidence="4 7" id="KW-0811">Translocation</keyword>
<dbReference type="OrthoDB" id="3098at2759"/>
<keyword evidence="7" id="KW-0472">Membrane</keyword>
<reference evidence="9" key="1">
    <citation type="submission" date="2017-01" db="EMBL/GenBank/DDBJ databases">
        <authorList>
            <person name="Wang Y."/>
            <person name="White M."/>
            <person name="Kvist S."/>
            <person name="Moncalvo J.-M."/>
        </authorList>
    </citation>
    <scope>NUCLEOTIDE SEQUENCE [LARGE SCALE GENOMIC DNA]</scope>
    <source>
        <strain evidence="9">ID-206-W2</strain>
    </source>
</reference>
<evidence type="ECO:0000256" key="4">
    <source>
        <dbReference type="ARBA" id="ARBA00023010"/>
    </source>
</evidence>
<sequence>MDDQALFHEPVEDWDNEAAVLFSEIEDLSKDSSLSTQDRSVPSNETSALNNDQTENIILKKLKGYVNICDSRIKYYRSFEGKQIYPLENQNQIQKWLLEKNTWKLIISIFSLKLEKNISFIPICSENSLSDIDLNQIDELPTDFDKALFHEPVEDWDNEAAVLFSEIEDLSKDSSLSTQDRSVPSNETSALNNDQTENIILKKLKGYVNICDSRIKYYRSFEGKQIYPLENQNQIQKWLLEKNTWKLIISIFSLKLEKNISFIPICSENSLSDIDLNQIDELPTDFDKVLKLFSLDHNLSEKSQIKSWLEETAPPFNSIETRVGYWPFTRKEYESCLRKKNLRPDLITQLDPDAPTRQQKRLAPEDLEYERFMLKSLYEFVRRGRLNDATMLCVNNGEPWRAASLRGGSFFYNSNIQNVSIPKPSFTNSFGNVNRKLWKEMCSALASDSKVDIYERALYGVLSGRLDEVLSYFFYHMIL</sequence>
<keyword evidence="2" id="KW-0509">mRNA transport</keyword>
<comment type="function">
    <text evidence="7">Functions as a component of the nuclear pore complex (NPC).</text>
</comment>
<dbReference type="Pfam" id="PF04121">
    <property type="entry name" value="Nup84_Nup100"/>
    <property type="match status" value="1"/>
</dbReference>
<gene>
    <name evidence="8" type="ORF">AYI69_g3244</name>
</gene>
<dbReference type="GO" id="GO:0031080">
    <property type="term" value="C:nuclear pore outer ring"/>
    <property type="evidence" value="ECO:0007669"/>
    <property type="project" value="TreeGrafter"/>
</dbReference>
<dbReference type="GO" id="GO:0031965">
    <property type="term" value="C:nuclear membrane"/>
    <property type="evidence" value="ECO:0007669"/>
    <property type="project" value="UniProtKB-SubCell"/>
</dbReference>